<dbReference type="EMBL" id="CP022426">
    <property type="protein sequence ID" value="ATP07821.1"/>
    <property type="molecule type" value="Genomic_DNA"/>
</dbReference>
<feature type="chain" id="PRO_5014442727" evidence="1">
    <location>
        <begin position="22"/>
        <end position="210"/>
    </location>
</feature>
<gene>
    <name evidence="2" type="ORF">Asalp_05720</name>
</gene>
<dbReference type="InterPro" id="IPR026387">
    <property type="entry name" value="OMP_w_GlyGly"/>
</dbReference>
<evidence type="ECO:0000313" key="3">
    <source>
        <dbReference type="Proteomes" id="UP000222916"/>
    </source>
</evidence>
<dbReference type="Proteomes" id="UP000222916">
    <property type="component" value="Chromosome"/>
</dbReference>
<sequence length="210" mass="23329">MMKKTLIAGCVLALFSQAAMAADDWRIAAGADVWNAQGSGQIDGIGANGSYDENYNWSGYLQLEHGIILLPNAKFEISDFGTSDGALNNDLMAYDLSLYYRLFNNDLFQIDLGLTGRRYDGDFNTQHYSYDKDVLMAYTGAEVRIPGTGFAAFGDARVQDADNYDYRLGGSYKFAAVPLKVRAGWRDASMDFDRVDQRVDGWFIGGEFTF</sequence>
<dbReference type="AlphaFoldDB" id="A0A2D1QBP8"/>
<reference evidence="3" key="1">
    <citation type="journal article" date="2018" name="BMC Genomics">
        <title>The complete and fully assembled genome sequence of Aeromonas salmonicida subsp. pectinolytica and its comparative analysis with other Aeromonas species: investigation of the mobilome in environmental and pathogenic strains.</title>
        <authorList>
            <person name="Pfeiffer F."/>
            <person name="Zamora-Lagos M.A."/>
            <person name="Blettinger M."/>
            <person name="Yeroslaviz A."/>
            <person name="Dahl A."/>
            <person name="Gruber S."/>
            <person name="Habermann B.H."/>
        </authorList>
    </citation>
    <scope>NUCLEOTIDE SEQUENCE [LARGE SCALE GENOMIC DNA]</scope>
    <source>
        <strain evidence="3">34mel</strain>
    </source>
</reference>
<protein>
    <submittedName>
        <fullName evidence="2">YfaZ domain protein</fullName>
    </submittedName>
</protein>
<accession>A0A2D1QBP8</accession>
<dbReference type="NCBIfam" id="TIGR04219">
    <property type="entry name" value="OMP_w_GlyGly"/>
    <property type="match status" value="1"/>
</dbReference>
<feature type="signal peptide" evidence="1">
    <location>
        <begin position="1"/>
        <end position="21"/>
    </location>
</feature>
<keyword evidence="1" id="KW-0732">Signal</keyword>
<evidence type="ECO:0000256" key="1">
    <source>
        <dbReference type="SAM" id="SignalP"/>
    </source>
</evidence>
<name>A0A2D1QBP8_AERSA</name>
<proteinExistence type="predicted"/>
<organism evidence="2 3">
    <name type="scientific">Aeromonas salmonicida subsp. pectinolytica 34mel</name>
    <dbReference type="NCBI Taxonomy" id="1324960"/>
    <lineage>
        <taxon>Bacteria</taxon>
        <taxon>Pseudomonadati</taxon>
        <taxon>Pseudomonadota</taxon>
        <taxon>Gammaproteobacteria</taxon>
        <taxon>Aeromonadales</taxon>
        <taxon>Aeromonadaceae</taxon>
        <taxon>Aeromonas</taxon>
    </lineage>
</organism>
<evidence type="ECO:0000313" key="2">
    <source>
        <dbReference type="EMBL" id="ATP07821.1"/>
    </source>
</evidence>